<dbReference type="AlphaFoldDB" id="A0AA88HQC4"/>
<keyword evidence="6" id="KW-1185">Reference proteome</keyword>
<dbReference type="GO" id="GO:0007076">
    <property type="term" value="P:mitotic chromosome condensation"/>
    <property type="evidence" value="ECO:0007669"/>
    <property type="project" value="TreeGrafter"/>
</dbReference>
<evidence type="ECO:0000256" key="2">
    <source>
        <dbReference type="SAM" id="Coils"/>
    </source>
</evidence>
<name>A0AA88HQC4_ARTSF</name>
<feature type="domain" description="Rootletin-like coiled-coil" evidence="4">
    <location>
        <begin position="189"/>
        <end position="354"/>
    </location>
</feature>
<dbReference type="GO" id="GO:0003682">
    <property type="term" value="F:chromatin binding"/>
    <property type="evidence" value="ECO:0007669"/>
    <property type="project" value="TreeGrafter"/>
</dbReference>
<evidence type="ECO:0000256" key="1">
    <source>
        <dbReference type="ARBA" id="ARBA00023054"/>
    </source>
</evidence>
<dbReference type="EMBL" id="JAVRJZ010000016">
    <property type="protein sequence ID" value="KAK2711936.1"/>
    <property type="molecule type" value="Genomic_DNA"/>
</dbReference>
<dbReference type="GO" id="GO:0000793">
    <property type="term" value="C:condensed chromosome"/>
    <property type="evidence" value="ECO:0007669"/>
    <property type="project" value="TreeGrafter"/>
</dbReference>
<feature type="compositionally biased region" description="Polar residues" evidence="3">
    <location>
        <begin position="20"/>
        <end position="29"/>
    </location>
</feature>
<feature type="region of interest" description="Disordered" evidence="3">
    <location>
        <begin position="121"/>
        <end position="140"/>
    </location>
</feature>
<dbReference type="Proteomes" id="UP001187531">
    <property type="component" value="Unassembled WGS sequence"/>
</dbReference>
<dbReference type="GO" id="GO:0000796">
    <property type="term" value="C:condensin complex"/>
    <property type="evidence" value="ECO:0007669"/>
    <property type="project" value="TreeGrafter"/>
</dbReference>
<dbReference type="Pfam" id="PF15035">
    <property type="entry name" value="Rootletin"/>
    <property type="match status" value="1"/>
</dbReference>
<protein>
    <recommendedName>
        <fullName evidence="4">Rootletin-like coiled-coil domain-containing protein</fullName>
    </recommendedName>
</protein>
<dbReference type="PANTHER" id="PTHR43941">
    <property type="entry name" value="STRUCTURAL MAINTENANCE OF CHROMOSOMES PROTEIN 2"/>
    <property type="match status" value="1"/>
</dbReference>
<evidence type="ECO:0000313" key="6">
    <source>
        <dbReference type="Proteomes" id="UP001187531"/>
    </source>
</evidence>
<gene>
    <name evidence="5" type="ORF">QYM36_012901</name>
</gene>
<feature type="region of interest" description="Disordered" evidence="3">
    <location>
        <begin position="1"/>
        <end position="52"/>
    </location>
</feature>
<evidence type="ECO:0000256" key="3">
    <source>
        <dbReference type="SAM" id="MobiDB-lite"/>
    </source>
</evidence>
<reference evidence="5" key="1">
    <citation type="submission" date="2023-07" db="EMBL/GenBank/DDBJ databases">
        <title>Chromosome-level genome assembly of Artemia franciscana.</title>
        <authorList>
            <person name="Jo E."/>
        </authorList>
    </citation>
    <scope>NUCLEOTIDE SEQUENCE</scope>
    <source>
        <tissue evidence="5">Whole body</tissue>
    </source>
</reference>
<sequence>MEFNIEDNIEASSGIEKYQTESTNELQNSTEDRQIENDGSVVESTPGNSSTETITVERIETVQEPDDITMDNIQYIGGNSFGEDSIPYFGNLFNIDKNETNIDENDMMAVVEVGRPIFVTTSSDSGRRRPLSQASELGRTSTQEITGISELLRSLVSYDLPGETHIHRDSVFTLPRYKATFEEERCALKTRIAAYKDSAQNQNKLVYNLQKKLVEYKSRITELETSLEGRDGRSKCSEVHQISQILEQEQSRVTSLVSMNSALREQLSKSQASNTSLSMELEKLTTEWQETKKLLNAHDMETQIEDKVSKEIKSAEHVRLLSLWEEVLKVRRSFVDTRSDIERQLKQIQMDFSTSVKNTSGSLANLMALTGCEYCTEGDGLTTCWQRIKGLQSDINRVTTEKDSLNAQLEILKIENRGLVSRLRDRDTLVQNLNKTIDHLQEQNNRSSEEVGLRNRIQEELDHTKHVLREVHRLLAEDTDENSDSLELKRTKGMDGPILPDSVVTMLRSVMDKKQLQIHDYQLNIENERQQFAELNRTIATLSCEREALQQDLQALRQDFTVTSQRCEELSKQRDSCNSILESTTKGKLEVSENCRKLMKDLENLRREKASFQLSVTGLSLEKSQWIEEKESLQSQIRRVKSDCAQLESQNTTLREACEDLKHGLAQARAEIQRMSIDRNLIEGQKKDLALNLQNCEKKKLELESDISRYKSEIQLLRDQITRFEQTNLSLSKEKSHIEQLLKEAETEKVSIEHILDELKADFSAVKEELVKTERARSQLEIRYDTLQETLQMTEVDRDKFLNSLCLNPITCNAYGHFDYLLILEFLVHYSH</sequence>
<feature type="coiled-coil region" evidence="2">
    <location>
        <begin position="511"/>
        <end position="797"/>
    </location>
</feature>
<accession>A0AA88HQC4</accession>
<organism evidence="5 6">
    <name type="scientific">Artemia franciscana</name>
    <name type="common">Brine shrimp</name>
    <name type="synonym">Artemia sanfranciscana</name>
    <dbReference type="NCBI Taxonomy" id="6661"/>
    <lineage>
        <taxon>Eukaryota</taxon>
        <taxon>Metazoa</taxon>
        <taxon>Ecdysozoa</taxon>
        <taxon>Arthropoda</taxon>
        <taxon>Crustacea</taxon>
        <taxon>Branchiopoda</taxon>
        <taxon>Anostraca</taxon>
        <taxon>Artemiidae</taxon>
        <taxon>Artemia</taxon>
    </lineage>
</organism>
<evidence type="ECO:0000259" key="4">
    <source>
        <dbReference type="Pfam" id="PF15035"/>
    </source>
</evidence>
<dbReference type="GO" id="GO:0000785">
    <property type="term" value="C:chromatin"/>
    <property type="evidence" value="ECO:0007669"/>
    <property type="project" value="TreeGrafter"/>
</dbReference>
<evidence type="ECO:0000313" key="5">
    <source>
        <dbReference type="EMBL" id="KAK2711936.1"/>
    </source>
</evidence>
<feature type="coiled-coil region" evidence="2">
    <location>
        <begin position="388"/>
        <end position="450"/>
    </location>
</feature>
<proteinExistence type="predicted"/>
<keyword evidence="1 2" id="KW-0175">Coiled coil</keyword>
<dbReference type="InterPro" id="IPR055167">
    <property type="entry name" value="Rootletin-like_CC"/>
</dbReference>
<dbReference type="PANTHER" id="PTHR43941:SF1">
    <property type="entry name" value="STRUCTURAL MAINTENANCE OF CHROMOSOMES PROTEIN 2"/>
    <property type="match status" value="1"/>
</dbReference>
<comment type="caution">
    <text evidence="5">The sequence shown here is derived from an EMBL/GenBank/DDBJ whole genome shotgun (WGS) entry which is preliminary data.</text>
</comment>
<dbReference type="Gene3D" id="1.10.287.1490">
    <property type="match status" value="1"/>
</dbReference>